<dbReference type="eggNOG" id="KOG2702">
    <property type="taxonomic scope" value="Eukaryota"/>
</dbReference>
<dbReference type="AlphaFoldDB" id="W3X0E9"/>
<evidence type="ECO:0008006" key="3">
    <source>
        <dbReference type="Google" id="ProtNLM"/>
    </source>
</evidence>
<dbReference type="STRING" id="1229662.W3X0E9"/>
<dbReference type="Gene3D" id="3.40.50.300">
    <property type="entry name" value="P-loop containing nucleotide triphosphate hydrolases"/>
    <property type="match status" value="1"/>
</dbReference>
<sequence>MEAQVERLSRDVLALIDAGGSGPRVIIGISGVPGSGKTTLSTAVSARINELYRERSRSSQSSNDAPPEPLAVSISMDGFHYSRAHLAAMPNAAEAIHRRGAAFTFDAEGSLALISRLADDTSARGVIYAPSFGHEIKDPVADAVAIAPTSRVVLVEGNYCALDREPWRRAAALMTRLWYVDAPPAVVHARLAARHLASGIVADEREAWERATGTDELNAQDIRNNLLQVDEIISADQLTIN</sequence>
<dbReference type="HOGENOM" id="CLU_067202_1_1_1"/>
<dbReference type="Proteomes" id="UP000030651">
    <property type="component" value="Unassembled WGS sequence"/>
</dbReference>
<proteinExistence type="predicted"/>
<accession>W3X0E9</accession>
<dbReference type="EMBL" id="KI912115">
    <property type="protein sequence ID" value="ETS78616.1"/>
    <property type="molecule type" value="Genomic_DNA"/>
</dbReference>
<reference evidence="2" key="1">
    <citation type="journal article" date="2015" name="BMC Genomics">
        <title>Genomic and transcriptomic analysis of the endophytic fungus Pestalotiopsis fici reveals its lifestyle and high potential for synthesis of natural products.</title>
        <authorList>
            <person name="Wang X."/>
            <person name="Zhang X."/>
            <person name="Liu L."/>
            <person name="Xiang M."/>
            <person name="Wang W."/>
            <person name="Sun X."/>
            <person name="Che Y."/>
            <person name="Guo L."/>
            <person name="Liu G."/>
            <person name="Guo L."/>
            <person name="Wang C."/>
            <person name="Yin W.B."/>
            <person name="Stadler M."/>
            <person name="Zhang X."/>
            <person name="Liu X."/>
        </authorList>
    </citation>
    <scope>NUCLEOTIDE SEQUENCE [LARGE SCALE GENOMIC DNA]</scope>
    <source>
        <strain evidence="2">W106-1 / CGMCC3.15140</strain>
    </source>
</reference>
<dbReference type="RefSeq" id="XP_007837450.1">
    <property type="nucleotide sequence ID" value="XM_007839259.1"/>
</dbReference>
<keyword evidence="2" id="KW-1185">Reference proteome</keyword>
<dbReference type="OrthoDB" id="6362633at2759"/>
<dbReference type="SUPFAM" id="SSF52540">
    <property type="entry name" value="P-loop containing nucleoside triphosphate hydrolases"/>
    <property type="match status" value="1"/>
</dbReference>
<dbReference type="FunCoup" id="W3X0E9">
    <property type="interactions" value="6"/>
</dbReference>
<organism evidence="1 2">
    <name type="scientific">Pestalotiopsis fici (strain W106-1 / CGMCC3.15140)</name>
    <dbReference type="NCBI Taxonomy" id="1229662"/>
    <lineage>
        <taxon>Eukaryota</taxon>
        <taxon>Fungi</taxon>
        <taxon>Dikarya</taxon>
        <taxon>Ascomycota</taxon>
        <taxon>Pezizomycotina</taxon>
        <taxon>Sordariomycetes</taxon>
        <taxon>Xylariomycetidae</taxon>
        <taxon>Amphisphaeriales</taxon>
        <taxon>Sporocadaceae</taxon>
        <taxon>Pestalotiopsis</taxon>
    </lineage>
</organism>
<dbReference type="PANTHER" id="PTHR10285">
    <property type="entry name" value="URIDINE KINASE"/>
    <property type="match status" value="1"/>
</dbReference>
<name>W3X0E9_PESFW</name>
<protein>
    <recommendedName>
        <fullName evidence="3">Phosphoribulokinase/uridine kinase domain-containing protein</fullName>
    </recommendedName>
</protein>
<gene>
    <name evidence="1" type="ORF">PFICI_10678</name>
</gene>
<evidence type="ECO:0000313" key="1">
    <source>
        <dbReference type="EMBL" id="ETS78616.1"/>
    </source>
</evidence>
<dbReference type="OMA" id="QNAHYID"/>
<dbReference type="GeneID" id="19275691"/>
<dbReference type="InParanoid" id="W3X0E9"/>
<dbReference type="InterPro" id="IPR027417">
    <property type="entry name" value="P-loop_NTPase"/>
</dbReference>
<evidence type="ECO:0000313" key="2">
    <source>
        <dbReference type="Proteomes" id="UP000030651"/>
    </source>
</evidence>
<dbReference type="KEGG" id="pfy:PFICI_10678"/>